<evidence type="ECO:0000256" key="6">
    <source>
        <dbReference type="ARBA" id="ARBA00023136"/>
    </source>
</evidence>
<evidence type="ECO:0000256" key="3">
    <source>
        <dbReference type="ARBA" id="ARBA00022692"/>
    </source>
</evidence>
<accession>A0A368GAK1</accession>
<dbReference type="GO" id="GO:0015271">
    <property type="term" value="F:outward rectifier potassium channel activity"/>
    <property type="evidence" value="ECO:0007669"/>
    <property type="project" value="TreeGrafter"/>
</dbReference>
<proteinExistence type="inferred from homology"/>
<dbReference type="InterPro" id="IPR003280">
    <property type="entry name" value="2pore_dom_K_chnl"/>
</dbReference>
<keyword evidence="12" id="KW-1185">Reference proteome</keyword>
<keyword evidence="4 9" id="KW-1133">Transmembrane helix</keyword>
<dbReference type="EMBL" id="JOJR01000236">
    <property type="protein sequence ID" value="RCN41444.1"/>
    <property type="molecule type" value="Genomic_DNA"/>
</dbReference>
<evidence type="ECO:0000256" key="8">
    <source>
        <dbReference type="RuleBase" id="RU003857"/>
    </source>
</evidence>
<keyword evidence="2 8" id="KW-0813">Transport</keyword>
<name>A0A368GAK1_ANCCA</name>
<reference evidence="11 12" key="1">
    <citation type="submission" date="2014-10" db="EMBL/GenBank/DDBJ databases">
        <title>Draft genome of the hookworm Ancylostoma caninum.</title>
        <authorList>
            <person name="Mitreva M."/>
        </authorList>
    </citation>
    <scope>NUCLEOTIDE SEQUENCE [LARGE SCALE GENOMIC DNA]</scope>
    <source>
        <strain evidence="11 12">Baltimore</strain>
    </source>
</reference>
<evidence type="ECO:0000259" key="10">
    <source>
        <dbReference type="Pfam" id="PF07885"/>
    </source>
</evidence>
<keyword evidence="7 8" id="KW-0407">Ion channel</keyword>
<keyword evidence="6 9" id="KW-0472">Membrane</keyword>
<evidence type="ECO:0000256" key="2">
    <source>
        <dbReference type="ARBA" id="ARBA00022448"/>
    </source>
</evidence>
<gene>
    <name evidence="11" type="ORF">ANCCAN_12617</name>
</gene>
<organism evidence="11 12">
    <name type="scientific">Ancylostoma caninum</name>
    <name type="common">Dog hookworm</name>
    <dbReference type="NCBI Taxonomy" id="29170"/>
    <lineage>
        <taxon>Eukaryota</taxon>
        <taxon>Metazoa</taxon>
        <taxon>Ecdysozoa</taxon>
        <taxon>Nematoda</taxon>
        <taxon>Chromadorea</taxon>
        <taxon>Rhabditida</taxon>
        <taxon>Rhabditina</taxon>
        <taxon>Rhabditomorpha</taxon>
        <taxon>Strongyloidea</taxon>
        <taxon>Ancylostomatidae</taxon>
        <taxon>Ancylostomatinae</taxon>
        <taxon>Ancylostoma</taxon>
    </lineage>
</organism>
<feature type="domain" description="Potassium channel" evidence="10">
    <location>
        <begin position="211"/>
        <end position="285"/>
    </location>
</feature>
<dbReference type="GO" id="GO:0022841">
    <property type="term" value="F:potassium ion leak channel activity"/>
    <property type="evidence" value="ECO:0007669"/>
    <property type="project" value="TreeGrafter"/>
</dbReference>
<feature type="domain" description="Potassium channel" evidence="10">
    <location>
        <begin position="65"/>
        <end position="125"/>
    </location>
</feature>
<feature type="transmembrane region" description="Helical" evidence="9">
    <location>
        <begin position="236"/>
        <end position="252"/>
    </location>
</feature>
<feature type="transmembrane region" description="Helical" evidence="9">
    <location>
        <begin position="258"/>
        <end position="281"/>
    </location>
</feature>
<protein>
    <submittedName>
        <fullName evidence="11">Ion channel</fullName>
    </submittedName>
</protein>
<evidence type="ECO:0000256" key="4">
    <source>
        <dbReference type="ARBA" id="ARBA00022989"/>
    </source>
</evidence>
<keyword evidence="3 8" id="KW-0812">Transmembrane</keyword>
<keyword evidence="5 8" id="KW-0406">Ion transport</keyword>
<dbReference type="PRINTS" id="PR01333">
    <property type="entry name" value="2POREKCHANEL"/>
</dbReference>
<sequence length="356" mass="39850">MGKVGVLCRLPHISSYDCKLGDLDDRLVKDLDKCYHVAVEHSTHTKDVLFRNSAEDVETVAEEHEQVQPWSFMDSLLFAFTVITTIGYGNVAPRTFAGRFFVIAYGLVGIPFTLLAIADLGKFLSEIMQSWSKTASRFKKRMQEAWTMRTKLKGRYDSSKIKTNGNAMLEKSQSHEEIVSLEDGKVDDGDAESFESEDEEEDSQALSLFVLFVVYIVLGGLMLASYEPDMDFFKAVYFNFVTLTSIGLGDIVPRSETYMALTIVYIAIGLALTTIAIEIAADTLKKIHYYGRKIENVGNVAIWFGGKKITVKALVKNLGDQFNLPTTTIKDLDLDHFVDQAIKVEEGEIETLRVSV</sequence>
<dbReference type="PANTHER" id="PTHR11003">
    <property type="entry name" value="POTASSIUM CHANNEL, SUBFAMILY K"/>
    <property type="match status" value="1"/>
</dbReference>
<dbReference type="AlphaFoldDB" id="A0A368GAK1"/>
<evidence type="ECO:0000256" key="5">
    <source>
        <dbReference type="ARBA" id="ARBA00023065"/>
    </source>
</evidence>
<dbReference type="Proteomes" id="UP000252519">
    <property type="component" value="Unassembled WGS sequence"/>
</dbReference>
<evidence type="ECO:0000313" key="12">
    <source>
        <dbReference type="Proteomes" id="UP000252519"/>
    </source>
</evidence>
<evidence type="ECO:0000256" key="7">
    <source>
        <dbReference type="ARBA" id="ARBA00023303"/>
    </source>
</evidence>
<comment type="similarity">
    <text evidence="8">Belongs to the two pore domain potassium channel (TC 1.A.1.8) family.</text>
</comment>
<dbReference type="InterPro" id="IPR013099">
    <property type="entry name" value="K_chnl_dom"/>
</dbReference>
<dbReference type="STRING" id="29170.A0A368GAK1"/>
<dbReference type="Pfam" id="PF07885">
    <property type="entry name" value="Ion_trans_2"/>
    <property type="match status" value="2"/>
</dbReference>
<dbReference type="PANTHER" id="PTHR11003:SF317">
    <property type="entry name" value="POTASSIUM CHANNEL DOMAIN-CONTAINING PROTEIN"/>
    <property type="match status" value="1"/>
</dbReference>
<dbReference type="OrthoDB" id="297496at2759"/>
<dbReference type="SUPFAM" id="SSF81324">
    <property type="entry name" value="Voltage-gated potassium channels"/>
    <property type="match status" value="2"/>
</dbReference>
<evidence type="ECO:0000256" key="9">
    <source>
        <dbReference type="SAM" id="Phobius"/>
    </source>
</evidence>
<feature type="transmembrane region" description="Helical" evidence="9">
    <location>
        <begin position="100"/>
        <end position="118"/>
    </location>
</feature>
<feature type="transmembrane region" description="Helical" evidence="9">
    <location>
        <begin position="205"/>
        <end position="224"/>
    </location>
</feature>
<evidence type="ECO:0000313" key="11">
    <source>
        <dbReference type="EMBL" id="RCN41444.1"/>
    </source>
</evidence>
<dbReference type="Gene3D" id="1.10.287.70">
    <property type="match status" value="1"/>
</dbReference>
<comment type="caution">
    <text evidence="11">The sequence shown here is derived from an EMBL/GenBank/DDBJ whole genome shotgun (WGS) entry which is preliminary data.</text>
</comment>
<dbReference type="GO" id="GO:0005886">
    <property type="term" value="C:plasma membrane"/>
    <property type="evidence" value="ECO:0007669"/>
    <property type="project" value="TreeGrafter"/>
</dbReference>
<dbReference type="GO" id="GO:0030322">
    <property type="term" value="P:stabilization of membrane potential"/>
    <property type="evidence" value="ECO:0007669"/>
    <property type="project" value="TreeGrafter"/>
</dbReference>
<evidence type="ECO:0000256" key="1">
    <source>
        <dbReference type="ARBA" id="ARBA00004141"/>
    </source>
</evidence>
<comment type="subcellular location">
    <subcellularLocation>
        <location evidence="1">Membrane</location>
        <topology evidence="1">Multi-pass membrane protein</topology>
    </subcellularLocation>
</comment>